<dbReference type="Pfam" id="PF00335">
    <property type="entry name" value="Tetraspanin"/>
    <property type="match status" value="1"/>
</dbReference>
<dbReference type="GeneID" id="105009714"/>
<keyword evidence="3 6" id="KW-0812">Transmembrane</keyword>
<evidence type="ECO:0000256" key="4">
    <source>
        <dbReference type="ARBA" id="ARBA00022989"/>
    </source>
</evidence>
<comment type="subcellular location">
    <subcellularLocation>
        <location evidence="1 6">Membrane</location>
        <topology evidence="1 6">Multi-pass membrane protein</topology>
    </subcellularLocation>
</comment>
<dbReference type="InterPro" id="IPR018499">
    <property type="entry name" value="Tetraspanin/Peripherin"/>
</dbReference>
<dbReference type="CTD" id="564334"/>
<reference evidence="7" key="2">
    <citation type="submission" date="2025-08" db="UniProtKB">
        <authorList>
            <consortium name="Ensembl"/>
        </authorList>
    </citation>
    <scope>IDENTIFICATION</scope>
</reference>
<dbReference type="RefSeq" id="XP_010867443.1">
    <property type="nucleotide sequence ID" value="XM_010869141.2"/>
</dbReference>
<proteinExistence type="inferred from homology"/>
<comment type="caution">
    <text evidence="6">Lacks conserved residue(s) required for the propagation of feature annotation.</text>
</comment>
<evidence type="ECO:0000256" key="2">
    <source>
        <dbReference type="ARBA" id="ARBA00006840"/>
    </source>
</evidence>
<evidence type="ECO:0000313" key="8">
    <source>
        <dbReference type="Proteomes" id="UP000265140"/>
    </source>
</evidence>
<accession>A0AAY5KI05</accession>
<reference evidence="7 8" key="1">
    <citation type="submission" date="2020-02" db="EMBL/GenBank/DDBJ databases">
        <title>Esox lucius (northern pike) genome, fEsoLuc1, primary haplotype.</title>
        <authorList>
            <person name="Myers G."/>
            <person name="Karagic N."/>
            <person name="Meyer A."/>
            <person name="Pippel M."/>
            <person name="Reichard M."/>
            <person name="Winkler S."/>
            <person name="Tracey A."/>
            <person name="Sims Y."/>
            <person name="Howe K."/>
            <person name="Rhie A."/>
            <person name="Formenti G."/>
            <person name="Durbin R."/>
            <person name="Fedrigo O."/>
            <person name="Jarvis E.D."/>
        </authorList>
    </citation>
    <scope>NUCLEOTIDE SEQUENCE [LARGE SCALE GENOMIC DNA]</scope>
</reference>
<dbReference type="Proteomes" id="UP000265140">
    <property type="component" value="Chromosome 22"/>
</dbReference>
<dbReference type="InterPro" id="IPR008952">
    <property type="entry name" value="Tetraspanin_EC2_sf"/>
</dbReference>
<dbReference type="AlphaFoldDB" id="A0AAY5KI05"/>
<name>A0AAY5KI05_ESOLU</name>
<comment type="similarity">
    <text evidence="2 6">Belongs to the tetraspanin (TM4SF) family.</text>
</comment>
<dbReference type="GeneTree" id="ENSGT00940000154954"/>
<keyword evidence="5 6" id="KW-0472">Membrane</keyword>
<dbReference type="PIRSF" id="PIRSF002419">
    <property type="entry name" value="Tetraspanin"/>
    <property type="match status" value="1"/>
</dbReference>
<sequence length="259" mass="29053">MSETRRHFLNIVLQITCQLLWLVGLVVGLSGMFLLLNFRQSSLFFSHTYITLPAYLALASAAFLLASGGLGIWVSLRDSAWLQAVFVYLLVIVLCLEASAAALAYVNTTKVHSELAPFRRVLERYTGSRQDPESNAVDATQEELQCCGIYDYRDWLATPWFNSSGRSRVPHSCCYSSYPTCNGTLGQPDLLYPEGCQLKLEEALRFVLRIIIWSSLAVALVETMGFVSVAQLMRAQNLSEYQLLDREGDRTRMAESILD</sequence>
<dbReference type="GO" id="GO:0005886">
    <property type="term" value="C:plasma membrane"/>
    <property type="evidence" value="ECO:0007669"/>
    <property type="project" value="TreeGrafter"/>
</dbReference>
<feature type="transmembrane region" description="Helical" evidence="6">
    <location>
        <begin position="80"/>
        <end position="106"/>
    </location>
</feature>
<protein>
    <recommendedName>
        <fullName evidence="6">Tetraspanin</fullName>
    </recommendedName>
</protein>
<keyword evidence="8" id="KW-1185">Reference proteome</keyword>
<dbReference type="PANTHER" id="PTHR19282">
    <property type="entry name" value="TETRASPANIN"/>
    <property type="match status" value="1"/>
</dbReference>
<evidence type="ECO:0000256" key="1">
    <source>
        <dbReference type="ARBA" id="ARBA00004141"/>
    </source>
</evidence>
<evidence type="ECO:0000313" key="7">
    <source>
        <dbReference type="Ensembl" id="ENSELUP00000088371.1"/>
    </source>
</evidence>
<dbReference type="PRINTS" id="PR00259">
    <property type="entry name" value="TMFOUR"/>
</dbReference>
<evidence type="ECO:0000256" key="3">
    <source>
        <dbReference type="ARBA" id="ARBA00022692"/>
    </source>
</evidence>
<evidence type="ECO:0000256" key="6">
    <source>
        <dbReference type="RuleBase" id="RU361218"/>
    </source>
</evidence>
<evidence type="ECO:0000256" key="5">
    <source>
        <dbReference type="ARBA" id="ARBA00023136"/>
    </source>
</evidence>
<dbReference type="PANTHER" id="PTHR19282:SF477">
    <property type="entry name" value="TETRASPANIN"/>
    <property type="match status" value="1"/>
</dbReference>
<dbReference type="KEGG" id="els:105009714"/>
<reference evidence="7" key="3">
    <citation type="submission" date="2025-09" db="UniProtKB">
        <authorList>
            <consortium name="Ensembl"/>
        </authorList>
    </citation>
    <scope>IDENTIFICATION</scope>
</reference>
<feature type="transmembrane region" description="Helical" evidence="6">
    <location>
        <begin position="206"/>
        <end position="233"/>
    </location>
</feature>
<dbReference type="Gene3D" id="1.10.1450.10">
    <property type="entry name" value="Tetraspanin"/>
    <property type="match status" value="1"/>
</dbReference>
<dbReference type="Ensembl" id="ENSELUT00000109626.1">
    <property type="protein sequence ID" value="ENSELUP00000088371.1"/>
    <property type="gene ID" value="ENSELUG00000038522.1"/>
</dbReference>
<dbReference type="InterPro" id="IPR000301">
    <property type="entry name" value="Tetraspanin_animals"/>
</dbReference>
<organism evidence="7 8">
    <name type="scientific">Esox lucius</name>
    <name type="common">Northern pike</name>
    <dbReference type="NCBI Taxonomy" id="8010"/>
    <lineage>
        <taxon>Eukaryota</taxon>
        <taxon>Metazoa</taxon>
        <taxon>Chordata</taxon>
        <taxon>Craniata</taxon>
        <taxon>Vertebrata</taxon>
        <taxon>Euteleostomi</taxon>
        <taxon>Actinopterygii</taxon>
        <taxon>Neopterygii</taxon>
        <taxon>Teleostei</taxon>
        <taxon>Protacanthopterygii</taxon>
        <taxon>Esociformes</taxon>
        <taxon>Esocidae</taxon>
        <taxon>Esox</taxon>
    </lineage>
</organism>
<dbReference type="SUPFAM" id="SSF48652">
    <property type="entry name" value="Tetraspanin"/>
    <property type="match status" value="1"/>
</dbReference>
<feature type="transmembrane region" description="Helical" evidence="6">
    <location>
        <begin position="50"/>
        <end position="74"/>
    </location>
</feature>
<keyword evidence="4 6" id="KW-1133">Transmembrane helix</keyword>